<evidence type="ECO:0000313" key="2">
    <source>
        <dbReference type="EMBL" id="CCA71036.1"/>
    </source>
</evidence>
<dbReference type="HOGENOM" id="CLU_776386_0_0_1"/>
<dbReference type="OrthoDB" id="3136155at2759"/>
<dbReference type="Proteomes" id="UP000007148">
    <property type="component" value="Unassembled WGS sequence"/>
</dbReference>
<proteinExistence type="predicted"/>
<name>G4TI85_SERID</name>
<gene>
    <name evidence="2" type="ORF">PIIN_04971</name>
</gene>
<evidence type="ECO:0000256" key="1">
    <source>
        <dbReference type="SAM" id="MobiDB-lite"/>
    </source>
</evidence>
<comment type="caution">
    <text evidence="2">The sequence shown here is derived from an EMBL/GenBank/DDBJ whole genome shotgun (WGS) entry which is preliminary data.</text>
</comment>
<feature type="compositionally biased region" description="Basic residues" evidence="1">
    <location>
        <begin position="1"/>
        <end position="19"/>
    </location>
</feature>
<feature type="region of interest" description="Disordered" evidence="1">
    <location>
        <begin position="1"/>
        <end position="27"/>
    </location>
</feature>
<organism evidence="2 3">
    <name type="scientific">Serendipita indica (strain DSM 11827)</name>
    <name type="common">Root endophyte fungus</name>
    <name type="synonym">Piriformospora indica</name>
    <dbReference type="NCBI Taxonomy" id="1109443"/>
    <lineage>
        <taxon>Eukaryota</taxon>
        <taxon>Fungi</taxon>
        <taxon>Dikarya</taxon>
        <taxon>Basidiomycota</taxon>
        <taxon>Agaricomycotina</taxon>
        <taxon>Agaricomycetes</taxon>
        <taxon>Sebacinales</taxon>
        <taxon>Serendipitaceae</taxon>
        <taxon>Serendipita</taxon>
    </lineage>
</organism>
<protein>
    <submittedName>
        <fullName evidence="2">Uncharacterized protein</fullName>
    </submittedName>
</protein>
<evidence type="ECO:0000313" key="3">
    <source>
        <dbReference type="Proteomes" id="UP000007148"/>
    </source>
</evidence>
<reference evidence="2 3" key="1">
    <citation type="journal article" date="2011" name="PLoS Pathog.">
        <title>Endophytic Life Strategies Decoded by Genome and Transcriptome Analyses of the Mutualistic Root Symbiont Piriformospora indica.</title>
        <authorList>
            <person name="Zuccaro A."/>
            <person name="Lahrmann U."/>
            <person name="Guldener U."/>
            <person name="Langen G."/>
            <person name="Pfiffi S."/>
            <person name="Biedenkopf D."/>
            <person name="Wong P."/>
            <person name="Samans B."/>
            <person name="Grimm C."/>
            <person name="Basiewicz M."/>
            <person name="Murat C."/>
            <person name="Martin F."/>
            <person name="Kogel K.H."/>
        </authorList>
    </citation>
    <scope>NUCLEOTIDE SEQUENCE [LARGE SCALE GENOMIC DNA]</scope>
    <source>
        <strain evidence="2 3">DSM 11827</strain>
    </source>
</reference>
<dbReference type="InParanoid" id="G4TI85"/>
<accession>G4TI85</accession>
<dbReference type="EMBL" id="CAFZ01000103">
    <property type="protein sequence ID" value="CCA71036.1"/>
    <property type="molecule type" value="Genomic_DNA"/>
</dbReference>
<dbReference type="AlphaFoldDB" id="G4TI85"/>
<sequence length="357" mass="40271">MTVSHRRNSGVTRPSKRTTTKADADTTKVDSGLGRLKLHLDTSSLSHKSALARMEEYMVPKYLTTVQPPYLSRTSITTRFHVLEMDLFVARPSAVPCSATQPKAFNLMGTGVYRIAKVPENYSVLHLIALSCFLMGWPLKTAWRLWVREFQHGSLKRTAKPQDCNAVEMWLCFGSAARDAFGSSGNQCTDHQRLSAIKLAEVWNPYGIVSNRLGAYSTQPTQSEGDLSIRIRCPAACIQNPHFPIDEPFGIQGVGAPPADYLPRLSGSQRRLQERCETKRFEGWPFGPNFWNFVDRGVVPEVDVEGIHLWRVDSDAFTKRLDVLERRAYGDWLTDIEEHAIEFDPEFHVATNFPGKQ</sequence>
<keyword evidence="3" id="KW-1185">Reference proteome</keyword>